<evidence type="ECO:0000256" key="4">
    <source>
        <dbReference type="ARBA" id="ARBA00022692"/>
    </source>
</evidence>
<feature type="transmembrane region" description="Helical" evidence="7">
    <location>
        <begin position="118"/>
        <end position="139"/>
    </location>
</feature>
<keyword evidence="11" id="KW-1185">Reference proteome</keyword>
<dbReference type="InterPro" id="IPR050697">
    <property type="entry name" value="Adenylyl/Guanylyl_Cyclase_3/4"/>
</dbReference>
<evidence type="ECO:0000259" key="8">
    <source>
        <dbReference type="PROSITE" id="PS50125"/>
    </source>
</evidence>
<name>A0ABP8JAP6_9ACTN</name>
<keyword evidence="6 7" id="KW-0472">Membrane</keyword>
<dbReference type="Proteomes" id="UP001500635">
    <property type="component" value="Unassembled WGS sequence"/>
</dbReference>
<dbReference type="CDD" id="cd06225">
    <property type="entry name" value="HAMP"/>
    <property type="match status" value="1"/>
</dbReference>
<dbReference type="SMART" id="SM00044">
    <property type="entry name" value="CYCc"/>
    <property type="match status" value="1"/>
</dbReference>
<dbReference type="PROSITE" id="PS50125">
    <property type="entry name" value="GUANYLATE_CYCLASE_2"/>
    <property type="match status" value="1"/>
</dbReference>
<evidence type="ECO:0000256" key="3">
    <source>
        <dbReference type="ARBA" id="ARBA00022475"/>
    </source>
</evidence>
<evidence type="ECO:0000259" key="9">
    <source>
        <dbReference type="PROSITE" id="PS50885"/>
    </source>
</evidence>
<dbReference type="PANTHER" id="PTHR43081:SF17">
    <property type="entry name" value="BLL5647 PROTEIN"/>
    <property type="match status" value="1"/>
</dbReference>
<dbReference type="InterPro" id="IPR003660">
    <property type="entry name" value="HAMP_dom"/>
</dbReference>
<proteinExistence type="inferred from homology"/>
<keyword evidence="5 7" id="KW-1133">Transmembrane helix</keyword>
<dbReference type="Gene3D" id="6.10.340.10">
    <property type="match status" value="1"/>
</dbReference>
<evidence type="ECO:0000256" key="1">
    <source>
        <dbReference type="ARBA" id="ARBA00004651"/>
    </source>
</evidence>
<evidence type="ECO:0000256" key="5">
    <source>
        <dbReference type="ARBA" id="ARBA00022989"/>
    </source>
</evidence>
<sequence>MHPPIMRGVAAAYTRHGVGFLRRAMLLGQLGVAVVFAAVGPLLTRLFAPDLTVADLLILAGLALAICVTDIVFATVAVGPHLRTLEQWLRTRDPATAATAWQAAADVPFATLGRRRTALFVAALNAAWIVAMVALQSLPARELPLFVPGAILFWLYWLALRFMLVEQLVRPILADISVTGEGSVDTPVAVRITLAQRLFLAIPAITVIAGTVVAGVVGDHTIATVAIGAGVSIGVAVTIAGALVLLVTRSVTEPIADLRDAADRVSGGDVDVRVPVTATDEIGTLARSFNAMVAGLRERERIRTAFGTYVDRSVADHILAVGDDSLATGEEVEITAMFLDVRGFTGYTEHHPAREVVAMLNRLFATAVPIIRAHGGYVDKFVGDGLLAVFGVPYRHPDHAERALGAALAIAAAVDARPGDEPRIGIGLNSGTVVVGNIGGAGRFDFTVIGDAVNVAARVESATRQTGDTVLLSEHTHRMLPTPRQATMAARPLLPLKGKTEPVALYAPGPSG</sequence>
<keyword evidence="3" id="KW-1003">Cell membrane</keyword>
<dbReference type="RefSeq" id="WP_344992588.1">
    <property type="nucleotide sequence ID" value="NZ_BAABFR010000014.1"/>
</dbReference>
<comment type="similarity">
    <text evidence="2">Belongs to the adenylyl cyclase class-3 family.</text>
</comment>
<feature type="transmembrane region" description="Helical" evidence="7">
    <location>
        <begin position="145"/>
        <end position="164"/>
    </location>
</feature>
<feature type="transmembrane region" description="Helical" evidence="7">
    <location>
        <begin position="223"/>
        <end position="247"/>
    </location>
</feature>
<dbReference type="SUPFAM" id="SSF55073">
    <property type="entry name" value="Nucleotide cyclase"/>
    <property type="match status" value="1"/>
</dbReference>
<dbReference type="Pfam" id="PF00672">
    <property type="entry name" value="HAMP"/>
    <property type="match status" value="1"/>
</dbReference>
<comment type="subcellular location">
    <subcellularLocation>
        <location evidence="1">Cell membrane</location>
        <topology evidence="1">Multi-pass membrane protein</topology>
    </subcellularLocation>
</comment>
<evidence type="ECO:0000256" key="6">
    <source>
        <dbReference type="ARBA" id="ARBA00023136"/>
    </source>
</evidence>
<dbReference type="EMBL" id="BAABFR010000014">
    <property type="protein sequence ID" value="GAA4387893.1"/>
    <property type="molecule type" value="Genomic_DNA"/>
</dbReference>
<dbReference type="PANTHER" id="PTHR43081">
    <property type="entry name" value="ADENYLATE CYCLASE, TERMINAL-DIFFERENTIATION SPECIFIC-RELATED"/>
    <property type="match status" value="1"/>
</dbReference>
<accession>A0ABP8JAP6</accession>
<gene>
    <name evidence="10" type="ORF">GCM10023147_12910</name>
</gene>
<organism evidence="10 11">
    <name type="scientific">Tsukamurella soli</name>
    <dbReference type="NCBI Taxonomy" id="644556"/>
    <lineage>
        <taxon>Bacteria</taxon>
        <taxon>Bacillati</taxon>
        <taxon>Actinomycetota</taxon>
        <taxon>Actinomycetes</taxon>
        <taxon>Mycobacteriales</taxon>
        <taxon>Tsukamurellaceae</taxon>
        <taxon>Tsukamurella</taxon>
    </lineage>
</organism>
<evidence type="ECO:0000313" key="10">
    <source>
        <dbReference type="EMBL" id="GAA4387893.1"/>
    </source>
</evidence>
<dbReference type="InterPro" id="IPR001054">
    <property type="entry name" value="A/G_cyclase"/>
</dbReference>
<feature type="domain" description="HAMP" evidence="9">
    <location>
        <begin position="249"/>
        <end position="301"/>
    </location>
</feature>
<evidence type="ECO:0000256" key="2">
    <source>
        <dbReference type="ARBA" id="ARBA00005381"/>
    </source>
</evidence>
<dbReference type="PROSITE" id="PS50885">
    <property type="entry name" value="HAMP"/>
    <property type="match status" value="1"/>
</dbReference>
<dbReference type="SUPFAM" id="SSF158472">
    <property type="entry name" value="HAMP domain-like"/>
    <property type="match status" value="1"/>
</dbReference>
<feature type="transmembrane region" description="Helical" evidence="7">
    <location>
        <begin position="198"/>
        <end position="217"/>
    </location>
</feature>
<dbReference type="CDD" id="cd07302">
    <property type="entry name" value="CHD"/>
    <property type="match status" value="1"/>
</dbReference>
<feature type="transmembrane region" description="Helical" evidence="7">
    <location>
        <begin position="24"/>
        <end position="44"/>
    </location>
</feature>
<keyword evidence="4 7" id="KW-0812">Transmembrane</keyword>
<feature type="domain" description="Guanylate cyclase" evidence="8">
    <location>
        <begin position="335"/>
        <end position="460"/>
    </location>
</feature>
<dbReference type="InterPro" id="IPR029787">
    <property type="entry name" value="Nucleotide_cyclase"/>
</dbReference>
<reference evidence="11" key="1">
    <citation type="journal article" date="2019" name="Int. J. Syst. Evol. Microbiol.">
        <title>The Global Catalogue of Microorganisms (GCM) 10K type strain sequencing project: providing services to taxonomists for standard genome sequencing and annotation.</title>
        <authorList>
            <consortium name="The Broad Institute Genomics Platform"/>
            <consortium name="The Broad Institute Genome Sequencing Center for Infectious Disease"/>
            <person name="Wu L."/>
            <person name="Ma J."/>
        </authorList>
    </citation>
    <scope>NUCLEOTIDE SEQUENCE [LARGE SCALE GENOMIC DNA]</scope>
    <source>
        <strain evidence="11">JCM 17688</strain>
    </source>
</reference>
<feature type="transmembrane region" description="Helical" evidence="7">
    <location>
        <begin position="56"/>
        <end position="82"/>
    </location>
</feature>
<protein>
    <submittedName>
        <fullName evidence="10">Adenylate/guanylate cyclase domain-containing protein</fullName>
    </submittedName>
</protein>
<evidence type="ECO:0000313" key="11">
    <source>
        <dbReference type="Proteomes" id="UP001500635"/>
    </source>
</evidence>
<evidence type="ECO:0000256" key="7">
    <source>
        <dbReference type="SAM" id="Phobius"/>
    </source>
</evidence>
<comment type="caution">
    <text evidence="10">The sequence shown here is derived from an EMBL/GenBank/DDBJ whole genome shotgun (WGS) entry which is preliminary data.</text>
</comment>
<dbReference type="SMART" id="SM00304">
    <property type="entry name" value="HAMP"/>
    <property type="match status" value="1"/>
</dbReference>
<dbReference type="Gene3D" id="3.30.70.1230">
    <property type="entry name" value="Nucleotide cyclase"/>
    <property type="match status" value="1"/>
</dbReference>
<dbReference type="Pfam" id="PF00211">
    <property type="entry name" value="Guanylate_cyc"/>
    <property type="match status" value="1"/>
</dbReference>